<sequence>MSFSKNLPEKHVDDEKKERVVGGTEHSWCRAVCAGTGITVLAFHASSAVACVLQNALPKIINAHPILRSKLHYNPSTKTFSFTTTAASSAANIVRIKPFCPPSDSSDVSLSPFQQILERELSDNADWADPASFPPSGADVVSATAYALPEGKQAVVLRFHTAVCDRTTAVSLLRELMEVVVEGTLKGIKNEGEGSFGIEDVVPVEKSKKKLWAHGLDMLGYSVNSFLLTNLRFKDVKGPRSSRVVRLQMNQNDTSKILDGCKSVGIKLCGVLTAAGLLAAAAMSSKSQPDHQKKKYGVVTLTDCRSLLNYPLSAHHFGFYHSAVQNVHIVSGGERLWDLAKASYAAFSASKKSNKHFSDMADLNFLMCKAIDNPSLTASSAMRSSVLTVFEDPVVYDIRRDIVGLEDFVGCSSVHGVGPSMAVFDAVIDGELDCACVYPSPLHSREQMQELVDRMKRLLVYSTYPSS</sequence>
<evidence type="ECO:0008006" key="3">
    <source>
        <dbReference type="Google" id="ProtNLM"/>
    </source>
</evidence>
<dbReference type="Gene3D" id="3.30.559.30">
    <property type="entry name" value="Nonribosomal peptide synthetase, condensation domain"/>
    <property type="match status" value="1"/>
</dbReference>
<dbReference type="InterPro" id="IPR023213">
    <property type="entry name" value="CAT-like_dom_sf"/>
</dbReference>
<protein>
    <recommendedName>
        <fullName evidence="3">Condensation domain-containing protein</fullName>
    </recommendedName>
</protein>
<name>A0A484LCL7_9ASTE</name>
<dbReference type="AlphaFoldDB" id="A0A484LCL7"/>
<evidence type="ECO:0000313" key="1">
    <source>
        <dbReference type="EMBL" id="VFQ74192.1"/>
    </source>
</evidence>
<dbReference type="SUPFAM" id="SSF52777">
    <property type="entry name" value="CoA-dependent acyltransferases"/>
    <property type="match status" value="2"/>
</dbReference>
<dbReference type="OrthoDB" id="439993at2759"/>
<dbReference type="EMBL" id="OOIL02001316">
    <property type="protein sequence ID" value="VFQ74192.1"/>
    <property type="molecule type" value="Genomic_DNA"/>
</dbReference>
<keyword evidence="2" id="KW-1185">Reference proteome</keyword>
<reference evidence="1 2" key="1">
    <citation type="submission" date="2018-04" db="EMBL/GenBank/DDBJ databases">
        <authorList>
            <person name="Vogel A."/>
        </authorList>
    </citation>
    <scope>NUCLEOTIDE SEQUENCE [LARGE SCALE GENOMIC DNA]</scope>
</reference>
<proteinExistence type="predicted"/>
<dbReference type="PANTHER" id="PTHR34375:SF3">
    <property type="entry name" value="CONDENSATION DOMAIN-CONTAINING PROTEIN"/>
    <property type="match status" value="1"/>
</dbReference>
<evidence type="ECO:0000313" key="2">
    <source>
        <dbReference type="Proteomes" id="UP000595140"/>
    </source>
</evidence>
<accession>A0A484LCL7</accession>
<gene>
    <name evidence="1" type="ORF">CCAM_LOCUS15968</name>
</gene>
<dbReference type="Proteomes" id="UP000595140">
    <property type="component" value="Unassembled WGS sequence"/>
</dbReference>
<organism evidence="1 2">
    <name type="scientific">Cuscuta campestris</name>
    <dbReference type="NCBI Taxonomy" id="132261"/>
    <lineage>
        <taxon>Eukaryota</taxon>
        <taxon>Viridiplantae</taxon>
        <taxon>Streptophyta</taxon>
        <taxon>Embryophyta</taxon>
        <taxon>Tracheophyta</taxon>
        <taxon>Spermatophyta</taxon>
        <taxon>Magnoliopsida</taxon>
        <taxon>eudicotyledons</taxon>
        <taxon>Gunneridae</taxon>
        <taxon>Pentapetalae</taxon>
        <taxon>asterids</taxon>
        <taxon>lamiids</taxon>
        <taxon>Solanales</taxon>
        <taxon>Convolvulaceae</taxon>
        <taxon>Cuscuteae</taxon>
        <taxon>Cuscuta</taxon>
        <taxon>Cuscuta subgen. Grammica</taxon>
        <taxon>Cuscuta sect. Cleistogrammica</taxon>
    </lineage>
</organism>
<dbReference type="PANTHER" id="PTHR34375">
    <property type="entry name" value="GATA ZINC FINGER PROTEIN-RELATED"/>
    <property type="match status" value="1"/>
</dbReference>
<dbReference type="Gene3D" id="3.30.559.10">
    <property type="entry name" value="Chloramphenicol acetyltransferase-like domain"/>
    <property type="match status" value="1"/>
</dbReference>